<gene>
    <name evidence="10" type="ORF">L2A60_14725</name>
</gene>
<dbReference type="PANTHER" id="PTHR48111">
    <property type="entry name" value="REGULATOR OF RPOS"/>
    <property type="match status" value="1"/>
</dbReference>
<dbReference type="SUPFAM" id="SSF52172">
    <property type="entry name" value="CheY-like"/>
    <property type="match status" value="1"/>
</dbReference>
<feature type="domain" description="OmpR/PhoB-type" evidence="9">
    <location>
        <begin position="142"/>
        <end position="240"/>
    </location>
</feature>
<comment type="caution">
    <text evidence="6">Lacks conserved residue(s) required for the propagation of feature annotation.</text>
</comment>
<evidence type="ECO:0000256" key="3">
    <source>
        <dbReference type="ARBA" id="ARBA00023015"/>
    </source>
</evidence>
<evidence type="ECO:0000256" key="7">
    <source>
        <dbReference type="PROSITE-ProRule" id="PRU01091"/>
    </source>
</evidence>
<dbReference type="SUPFAM" id="SSF46894">
    <property type="entry name" value="C-terminal effector domain of the bipartite response regulators"/>
    <property type="match status" value="1"/>
</dbReference>
<reference evidence="10 11" key="1">
    <citation type="submission" date="2022-01" db="EMBL/GenBank/DDBJ databases">
        <authorList>
            <person name="Won M."/>
            <person name="Kim S.-J."/>
            <person name="Kwon S.-W."/>
        </authorList>
    </citation>
    <scope>NUCLEOTIDE SEQUENCE [LARGE SCALE GENOMIC DNA]</scope>
    <source>
        <strain evidence="10 11">KCTC 23505</strain>
    </source>
</reference>
<evidence type="ECO:0000313" key="10">
    <source>
        <dbReference type="EMBL" id="MCF3947932.1"/>
    </source>
</evidence>
<dbReference type="SMART" id="SM00862">
    <property type="entry name" value="Trans_reg_C"/>
    <property type="match status" value="1"/>
</dbReference>
<dbReference type="PROSITE" id="PS51755">
    <property type="entry name" value="OMPR_PHOB"/>
    <property type="match status" value="1"/>
</dbReference>
<evidence type="ECO:0000259" key="8">
    <source>
        <dbReference type="PROSITE" id="PS50110"/>
    </source>
</evidence>
<keyword evidence="4 7" id="KW-0238">DNA-binding</keyword>
<dbReference type="PROSITE" id="PS50110">
    <property type="entry name" value="RESPONSE_REGULATORY"/>
    <property type="match status" value="1"/>
</dbReference>
<dbReference type="InterPro" id="IPR001789">
    <property type="entry name" value="Sig_transdc_resp-reg_receiver"/>
</dbReference>
<organism evidence="10 11">
    <name type="scientific">Acidiphilium iwatense</name>
    <dbReference type="NCBI Taxonomy" id="768198"/>
    <lineage>
        <taxon>Bacteria</taxon>
        <taxon>Pseudomonadati</taxon>
        <taxon>Pseudomonadota</taxon>
        <taxon>Alphaproteobacteria</taxon>
        <taxon>Acetobacterales</taxon>
        <taxon>Acidocellaceae</taxon>
        <taxon>Acidiphilium</taxon>
    </lineage>
</organism>
<comment type="caution">
    <text evidence="10">The sequence shown here is derived from an EMBL/GenBank/DDBJ whole genome shotgun (WGS) entry which is preliminary data.</text>
</comment>
<dbReference type="Pfam" id="PF00072">
    <property type="entry name" value="Response_reg"/>
    <property type="match status" value="1"/>
</dbReference>
<keyword evidence="1" id="KW-0597">Phosphoprotein</keyword>
<dbReference type="CDD" id="cd00383">
    <property type="entry name" value="trans_reg_C"/>
    <property type="match status" value="1"/>
</dbReference>
<keyword evidence="5" id="KW-0804">Transcription</keyword>
<dbReference type="SMART" id="SM00448">
    <property type="entry name" value="REC"/>
    <property type="match status" value="1"/>
</dbReference>
<dbReference type="Pfam" id="PF00486">
    <property type="entry name" value="Trans_reg_C"/>
    <property type="match status" value="1"/>
</dbReference>
<proteinExistence type="predicted"/>
<dbReference type="EMBL" id="JAKGBZ010000034">
    <property type="protein sequence ID" value="MCF3947932.1"/>
    <property type="molecule type" value="Genomic_DNA"/>
</dbReference>
<sequence>MTQASSGCIHCLKQLEIVMKILFFGTYLDNRDVLTAFFKSKLAVADETSDPEEALDLVRFYDYDAVVLRIADSRPNEVDLIRRLRIGGLRCPIIAVAHALAEPTRLRVLEAGIDDLIVSAMSQDEIFLRVQNQVRRSRGFQSPSLVIGTVEINMNAKKIFTAGTEVSLTKKEYQIVEILALRKGCVLSKEAILDHLYGGLDEPNPKIIDVFICKIRKKLAALGAGELIETNWGRGYMVAEKRAMPTPAIERAGIEGSAGHRPGSGALLRVGT</sequence>
<evidence type="ECO:0000256" key="4">
    <source>
        <dbReference type="ARBA" id="ARBA00023125"/>
    </source>
</evidence>
<evidence type="ECO:0000259" key="9">
    <source>
        <dbReference type="PROSITE" id="PS51755"/>
    </source>
</evidence>
<dbReference type="Gene3D" id="1.10.10.10">
    <property type="entry name" value="Winged helix-like DNA-binding domain superfamily/Winged helix DNA-binding domain"/>
    <property type="match status" value="1"/>
</dbReference>
<evidence type="ECO:0000256" key="2">
    <source>
        <dbReference type="ARBA" id="ARBA00023012"/>
    </source>
</evidence>
<accession>A0ABS9DYV1</accession>
<evidence type="ECO:0000256" key="1">
    <source>
        <dbReference type="ARBA" id="ARBA00022553"/>
    </source>
</evidence>
<feature type="DNA-binding region" description="OmpR/PhoB-type" evidence="7">
    <location>
        <begin position="142"/>
        <end position="240"/>
    </location>
</feature>
<dbReference type="PANTHER" id="PTHR48111:SF22">
    <property type="entry name" value="REGULATOR OF RPOS"/>
    <property type="match status" value="1"/>
</dbReference>
<dbReference type="InterPro" id="IPR001867">
    <property type="entry name" value="OmpR/PhoB-type_DNA-bd"/>
</dbReference>
<protein>
    <submittedName>
        <fullName evidence="10">Response regulator transcription factor</fullName>
    </submittedName>
</protein>
<dbReference type="RefSeq" id="WP_235705227.1">
    <property type="nucleotide sequence ID" value="NZ_JAKGBZ010000034.1"/>
</dbReference>
<dbReference type="InterPro" id="IPR016032">
    <property type="entry name" value="Sig_transdc_resp-reg_C-effctor"/>
</dbReference>
<evidence type="ECO:0000256" key="6">
    <source>
        <dbReference type="PROSITE-ProRule" id="PRU00169"/>
    </source>
</evidence>
<name>A0ABS9DYV1_9PROT</name>
<keyword evidence="3" id="KW-0805">Transcription regulation</keyword>
<keyword evidence="2" id="KW-0902">Two-component regulatory system</keyword>
<dbReference type="InterPro" id="IPR039420">
    <property type="entry name" value="WalR-like"/>
</dbReference>
<dbReference type="InterPro" id="IPR036388">
    <property type="entry name" value="WH-like_DNA-bd_sf"/>
</dbReference>
<feature type="domain" description="Response regulatory" evidence="8">
    <location>
        <begin position="20"/>
        <end position="134"/>
    </location>
</feature>
<dbReference type="Proteomes" id="UP001521209">
    <property type="component" value="Unassembled WGS sequence"/>
</dbReference>
<dbReference type="Gene3D" id="3.40.50.2300">
    <property type="match status" value="1"/>
</dbReference>
<keyword evidence="11" id="KW-1185">Reference proteome</keyword>
<dbReference type="InterPro" id="IPR011006">
    <property type="entry name" value="CheY-like_superfamily"/>
</dbReference>
<evidence type="ECO:0000256" key="5">
    <source>
        <dbReference type="ARBA" id="ARBA00023163"/>
    </source>
</evidence>
<evidence type="ECO:0000313" key="11">
    <source>
        <dbReference type="Proteomes" id="UP001521209"/>
    </source>
</evidence>